<evidence type="ECO:0000256" key="1">
    <source>
        <dbReference type="SAM" id="SignalP"/>
    </source>
</evidence>
<sequence>MNNFKNFFLRALLALAVLSAAPAALAGPIYRVTLNTGWAGQAGFLDMSFGGLIGAGSSVARVSNLQGNFDGALDPYFEPDDGLGLGSERANGSRAGGFTLVAGDTLALVSQAVTFGDSFSFDLQFDIAGSGLASDFAIGLLDLDFAPLTWGDAALVFTITPAGAVSFIGAELAQVQIINEVPEPSDWALVLTGLFLIGAMRRMQARR</sequence>
<name>A0ABM8C4V3_9BURK</name>
<dbReference type="EMBL" id="AP026966">
    <property type="protein sequence ID" value="BDT58226.1"/>
    <property type="molecule type" value="Genomic_DNA"/>
</dbReference>
<evidence type="ECO:0008006" key="4">
    <source>
        <dbReference type="Google" id="ProtNLM"/>
    </source>
</evidence>
<gene>
    <name evidence="2" type="ORF">MasN3_17200</name>
</gene>
<proteinExistence type="predicted"/>
<keyword evidence="3" id="KW-1185">Reference proteome</keyword>
<organism evidence="2 3">
    <name type="scientific">Massilia varians</name>
    <dbReference type="NCBI Taxonomy" id="457921"/>
    <lineage>
        <taxon>Bacteria</taxon>
        <taxon>Pseudomonadati</taxon>
        <taxon>Pseudomonadota</taxon>
        <taxon>Betaproteobacteria</taxon>
        <taxon>Burkholderiales</taxon>
        <taxon>Oxalobacteraceae</taxon>
        <taxon>Telluria group</taxon>
        <taxon>Massilia</taxon>
    </lineage>
</organism>
<keyword evidence="1" id="KW-0732">Signal</keyword>
<dbReference type="NCBIfam" id="NF038129">
    <property type="entry name" value="PEP_NF038129"/>
    <property type="match status" value="1"/>
</dbReference>
<reference evidence="2" key="1">
    <citation type="submission" date="2022-11" db="EMBL/GenBank/DDBJ databases">
        <title>Isolation and characterization of PLA-degrading bacterium Massilia sp. from Antarctic soil.</title>
        <authorList>
            <person name="Sato K."/>
            <person name="Gomez-Fuentes C."/>
            <person name="Ahmad S.A."/>
            <person name="Zulkharnain A."/>
        </authorList>
    </citation>
    <scope>NUCLEOTIDE SEQUENCE</scope>
    <source>
        <strain evidence="2">N-3</strain>
    </source>
</reference>
<feature type="chain" id="PRO_5046727500" description="PEP-CTERM protein-sorting domain-containing protein" evidence="1">
    <location>
        <begin position="27"/>
        <end position="207"/>
    </location>
</feature>
<evidence type="ECO:0000313" key="3">
    <source>
        <dbReference type="Proteomes" id="UP001163336"/>
    </source>
</evidence>
<protein>
    <recommendedName>
        <fullName evidence="4">PEP-CTERM protein-sorting domain-containing protein</fullName>
    </recommendedName>
</protein>
<dbReference type="RefSeq" id="WP_281913580.1">
    <property type="nucleotide sequence ID" value="NZ_AP026966.1"/>
</dbReference>
<feature type="signal peptide" evidence="1">
    <location>
        <begin position="1"/>
        <end position="26"/>
    </location>
</feature>
<evidence type="ECO:0000313" key="2">
    <source>
        <dbReference type="EMBL" id="BDT58226.1"/>
    </source>
</evidence>
<accession>A0ABM8C4V3</accession>
<dbReference type="Proteomes" id="UP001163336">
    <property type="component" value="Chromosome"/>
</dbReference>